<dbReference type="AlphaFoldDB" id="A0A1B7MQ06"/>
<evidence type="ECO:0000313" key="1">
    <source>
        <dbReference type="EMBL" id="OAX34695.1"/>
    </source>
</evidence>
<accession>A0A1B7MQ06</accession>
<gene>
    <name evidence="1" type="ORF">K503DRAFT_774282</name>
</gene>
<keyword evidence="2" id="KW-1185">Reference proteome</keyword>
<dbReference type="EMBL" id="KV448578">
    <property type="protein sequence ID" value="OAX34695.1"/>
    <property type="molecule type" value="Genomic_DNA"/>
</dbReference>
<organism evidence="1 2">
    <name type="scientific">Rhizopogon vinicolor AM-OR11-026</name>
    <dbReference type="NCBI Taxonomy" id="1314800"/>
    <lineage>
        <taxon>Eukaryota</taxon>
        <taxon>Fungi</taxon>
        <taxon>Dikarya</taxon>
        <taxon>Basidiomycota</taxon>
        <taxon>Agaricomycotina</taxon>
        <taxon>Agaricomycetes</taxon>
        <taxon>Agaricomycetidae</taxon>
        <taxon>Boletales</taxon>
        <taxon>Suillineae</taxon>
        <taxon>Rhizopogonaceae</taxon>
        <taxon>Rhizopogon</taxon>
    </lineage>
</organism>
<dbReference type="Proteomes" id="UP000092154">
    <property type="component" value="Unassembled WGS sequence"/>
</dbReference>
<name>A0A1B7MQ06_9AGAM</name>
<evidence type="ECO:0000313" key="2">
    <source>
        <dbReference type="Proteomes" id="UP000092154"/>
    </source>
</evidence>
<protein>
    <recommendedName>
        <fullName evidence="3">Pheromone</fullName>
    </recommendedName>
</protein>
<dbReference type="InParanoid" id="A0A1B7MQ06"/>
<reference evidence="1 2" key="1">
    <citation type="submission" date="2016-06" db="EMBL/GenBank/DDBJ databases">
        <title>Comparative genomics of the ectomycorrhizal sister species Rhizopogon vinicolor and Rhizopogon vesiculosus (Basidiomycota: Boletales) reveals a divergence of the mating type B locus.</title>
        <authorList>
            <consortium name="DOE Joint Genome Institute"/>
            <person name="Mujic A.B."/>
            <person name="Kuo A."/>
            <person name="Tritt A."/>
            <person name="Lipzen A."/>
            <person name="Chen C."/>
            <person name="Johnson J."/>
            <person name="Sharma A."/>
            <person name="Barry K."/>
            <person name="Grigoriev I.V."/>
            <person name="Spatafora J.W."/>
        </authorList>
    </citation>
    <scope>NUCLEOTIDE SEQUENCE [LARGE SCALE GENOMIC DNA]</scope>
    <source>
        <strain evidence="1 2">AM-OR11-026</strain>
    </source>
</reference>
<proteinExistence type="predicted"/>
<evidence type="ECO:0008006" key="3">
    <source>
        <dbReference type="Google" id="ProtNLM"/>
    </source>
</evidence>
<dbReference type="OrthoDB" id="2671563at2759"/>
<sequence>MDAFDTILVSELFQPDPPLSLDQGSCSSDDEPYLLVDADTKWNYGGYCVIS</sequence>